<sequence length="1107" mass="117610">MRNLKRTLSLALASVMLVGMMSVGASAVNASDFTDADEIVNKDAVSTMTALGIINGKEDGSYFDPTGNVTRAEMAKMLCVAINGGVDPVLGVKDTPTFTDIKGTWAESYIEYCAANGIIAGRGNNKFDPTGTVSATEAAKMLLGVLGYSAEKSGLVGNDWAINTNVLANQNGLYKKLANLNANTLLTRDNAAQMIYNALDANMVELNAAGNYTTSQYSYTGTESVVTGTERVWVVKIKDSSVNDAIKALDGSVYNSRQDAIDTLKEANGGTTPLDTGKYSLEQKTQNVYGENTVTKYADETMGHKYLSLITDGDAVLTDVEKDSKGTYTLYMNGITTKGQYTKVEGDYSNLIGQKVEVLYKDRENVYGVYASTDSSLIVESTAGKVGTLSNNEVKIDGTTYKVDSNVTTTALYTGKLIDGLNVGGNKAAAVKAYDNDDNGKIDTVVYVPFTAAKVSYVGEKSFNTDVSTNVKFEDVNAYDDMAKNDYVIKSDAANTVDDTDTYVLAETVKGKIEATKSDSVRIDGTWYNYVTTTPEKDLALDSTVKAAVLNGYIVKSEVVTSSHELKDYALIVNIDKDINGEQAKLLFADGTTKVVTTDVKYDGTSSRANVGDLVTYEVKKGEYVLTKAETSDADKAGFDKIVTGKYVNDSGKGKINGERIADDAVIFVKDSAGKFSTMAGSDFAKYSTASVVNKDITAYANKDNSTGYNSIVLAYVELNAKVNSITSNYGYVTSAVSTTKNKDGETVSSFTFWDGATEHKDIMTDEKVSLSKGDIFTYEENKDGSYTVTEVDNLLRTAIIAYNEKNGDIRFTDASLNDKGSNVNAEITKDTVIIGINSDDKAGVAGAVPTIAIETDKSGVYQANAYYVMGVGDEVKLLVVDTYGNIPAVDSVITVTEPSNLKDAWNKYTDVRLDASKISKAESVNVPAGKTLTLTGTNATNKLTVTVENGATLDVKGNESAATLDVTVKAGGVMNVPNGKLIGGSDAPLSADADVTVKETSNGGWELGATSGTITVNSNTKFGAKDAMNITGTAKIVGGKTGVTVNFDTATTMTAMPYSSFFKNDGNASTASTACSGASDLQNKTFVWGSYYTDTSGTTATGWVQQ</sequence>
<dbReference type="InterPro" id="IPR001119">
    <property type="entry name" value="SLH_dom"/>
</dbReference>
<dbReference type="AlphaFoldDB" id="A0A174MVN0"/>
<proteinExistence type="predicted"/>
<keyword evidence="1" id="KW-0677">Repeat</keyword>
<keyword evidence="2" id="KW-0732">Signal</keyword>
<evidence type="ECO:0000256" key="2">
    <source>
        <dbReference type="SAM" id="SignalP"/>
    </source>
</evidence>
<protein>
    <submittedName>
        <fullName evidence="4">Parasporal protein</fullName>
    </submittedName>
</protein>
<dbReference type="Pfam" id="PF00395">
    <property type="entry name" value="SLH"/>
    <property type="match status" value="2"/>
</dbReference>
<feature type="signal peptide" evidence="2">
    <location>
        <begin position="1"/>
        <end position="27"/>
    </location>
</feature>
<reference evidence="4 5" key="1">
    <citation type="submission" date="2015-09" db="EMBL/GenBank/DDBJ databases">
        <authorList>
            <consortium name="Pathogen Informatics"/>
        </authorList>
    </citation>
    <scope>NUCLEOTIDE SEQUENCE [LARGE SCALE GENOMIC DNA]</scope>
    <source>
        <strain evidence="4 5">2789STDY5608854</strain>
    </source>
</reference>
<dbReference type="EMBL" id="CYZT01000337">
    <property type="protein sequence ID" value="CUP38240.1"/>
    <property type="molecule type" value="Genomic_DNA"/>
</dbReference>
<feature type="chain" id="PRO_5008028346" evidence="2">
    <location>
        <begin position="28"/>
        <end position="1107"/>
    </location>
</feature>
<evidence type="ECO:0000256" key="1">
    <source>
        <dbReference type="ARBA" id="ARBA00022737"/>
    </source>
</evidence>
<feature type="domain" description="SLH" evidence="3">
    <location>
        <begin position="28"/>
        <end position="92"/>
    </location>
</feature>
<evidence type="ECO:0000259" key="3">
    <source>
        <dbReference type="PROSITE" id="PS51272"/>
    </source>
</evidence>
<gene>
    <name evidence="4" type="primary">ctc_1</name>
    <name evidence="4" type="ORF">ERS852411_03067</name>
</gene>
<name>A0A174MVN0_FLAPL</name>
<organism evidence="4 5">
    <name type="scientific">Flavonifractor plautii</name>
    <name type="common">Fusobacterium plautii</name>
    <dbReference type="NCBI Taxonomy" id="292800"/>
    <lineage>
        <taxon>Bacteria</taxon>
        <taxon>Bacillati</taxon>
        <taxon>Bacillota</taxon>
        <taxon>Clostridia</taxon>
        <taxon>Eubacteriales</taxon>
        <taxon>Oscillospiraceae</taxon>
        <taxon>Flavonifractor</taxon>
    </lineage>
</organism>
<accession>A0A174MVN0</accession>
<feature type="domain" description="SLH" evidence="3">
    <location>
        <begin position="93"/>
        <end position="156"/>
    </location>
</feature>
<evidence type="ECO:0000313" key="5">
    <source>
        <dbReference type="Proteomes" id="UP000095746"/>
    </source>
</evidence>
<evidence type="ECO:0000313" key="4">
    <source>
        <dbReference type="EMBL" id="CUP38240.1"/>
    </source>
</evidence>
<dbReference type="Proteomes" id="UP000095746">
    <property type="component" value="Unassembled WGS sequence"/>
</dbReference>
<dbReference type="PROSITE" id="PS51272">
    <property type="entry name" value="SLH"/>
    <property type="match status" value="2"/>
</dbReference>